<protein>
    <submittedName>
        <fullName evidence="11">L,D-transpeptidase family protein</fullName>
    </submittedName>
</protein>
<gene>
    <name evidence="11" type="ORF">ACFFJK_11545</name>
</gene>
<keyword evidence="5 7" id="KW-0573">Peptidoglycan synthesis</keyword>
<dbReference type="InterPro" id="IPR038063">
    <property type="entry name" value="Transpep_catalytic_dom"/>
</dbReference>
<dbReference type="Gene3D" id="2.40.440.10">
    <property type="entry name" value="L,D-transpeptidase catalytic domain-like"/>
    <property type="match status" value="1"/>
</dbReference>
<dbReference type="SUPFAM" id="SSF141523">
    <property type="entry name" value="L,D-transpeptidase catalytic domain-like"/>
    <property type="match status" value="1"/>
</dbReference>
<dbReference type="CDD" id="cd16913">
    <property type="entry name" value="YkuD_like"/>
    <property type="match status" value="1"/>
</dbReference>
<dbReference type="InterPro" id="IPR002477">
    <property type="entry name" value="Peptidoglycan-bd-like"/>
</dbReference>
<sequence>MRPSHTLPILLAALLGALPLAQARQAVPAPAAPQAAQQAQPMGQPQQAVAPVDAAAAKQAEFERLLHAQVLLDRARFSPGEIDGAYGSNMRQALNTFQAARNLPVTGVLDEATWNALNTDRTPPLATHTLTDADVAGPFRPIPEDMMEKAKLPALGYASVLEGLGERFHASPALLERLNPGKNFGRAGEQIVVPNVGGLPPLPRAAKVVVRDKAKVLQLYDANGTLLAQYPASTGSDKDPLPLGTWKITGVHANPVYHYNPKLFWDSEPGDKKAKVQPGPNNPVGVVWIGLSKPHYGIHGTPVPGHVGKTESHGCIRLTNWSAADVAAAVAADVEVVLQE</sequence>
<evidence type="ECO:0000256" key="1">
    <source>
        <dbReference type="ARBA" id="ARBA00004752"/>
    </source>
</evidence>
<dbReference type="RefSeq" id="WP_379679293.1">
    <property type="nucleotide sequence ID" value="NZ_JBHLWP010000011.1"/>
</dbReference>
<feature type="region of interest" description="Disordered" evidence="8">
    <location>
        <begin position="32"/>
        <end position="51"/>
    </location>
</feature>
<keyword evidence="4 7" id="KW-0133">Cell shape</keyword>
<proteinExistence type="inferred from homology"/>
<dbReference type="InterPro" id="IPR005490">
    <property type="entry name" value="LD_TPept_cat_dom"/>
</dbReference>
<comment type="similarity">
    <text evidence="2">Belongs to the YkuD family.</text>
</comment>
<dbReference type="PROSITE" id="PS52029">
    <property type="entry name" value="LD_TPASE"/>
    <property type="match status" value="1"/>
</dbReference>
<feature type="active site" description="Proton donor/acceptor" evidence="7">
    <location>
        <position position="299"/>
    </location>
</feature>
<evidence type="ECO:0000256" key="7">
    <source>
        <dbReference type="PROSITE-ProRule" id="PRU01373"/>
    </source>
</evidence>
<dbReference type="InterPro" id="IPR036366">
    <property type="entry name" value="PGBDSf"/>
</dbReference>
<evidence type="ECO:0000256" key="2">
    <source>
        <dbReference type="ARBA" id="ARBA00005992"/>
    </source>
</evidence>
<evidence type="ECO:0000256" key="4">
    <source>
        <dbReference type="ARBA" id="ARBA00022960"/>
    </source>
</evidence>
<evidence type="ECO:0000256" key="8">
    <source>
        <dbReference type="SAM" id="MobiDB-lite"/>
    </source>
</evidence>
<evidence type="ECO:0000256" key="3">
    <source>
        <dbReference type="ARBA" id="ARBA00022679"/>
    </source>
</evidence>
<dbReference type="EMBL" id="JBHLWP010000011">
    <property type="protein sequence ID" value="MFC0252523.1"/>
    <property type="molecule type" value="Genomic_DNA"/>
</dbReference>
<evidence type="ECO:0000256" key="5">
    <source>
        <dbReference type="ARBA" id="ARBA00022984"/>
    </source>
</evidence>
<keyword evidence="9" id="KW-0732">Signal</keyword>
<feature type="active site" description="Nucleophile" evidence="7">
    <location>
        <position position="315"/>
    </location>
</feature>
<name>A0ABV6FG68_9BURK</name>
<feature type="chain" id="PRO_5046044398" evidence="9">
    <location>
        <begin position="24"/>
        <end position="340"/>
    </location>
</feature>
<dbReference type="InterPro" id="IPR036365">
    <property type="entry name" value="PGBD-like_sf"/>
</dbReference>
<comment type="pathway">
    <text evidence="1 7">Cell wall biogenesis; peptidoglycan biosynthesis.</text>
</comment>
<evidence type="ECO:0000256" key="6">
    <source>
        <dbReference type="ARBA" id="ARBA00023316"/>
    </source>
</evidence>
<evidence type="ECO:0000313" key="12">
    <source>
        <dbReference type="Proteomes" id="UP001589773"/>
    </source>
</evidence>
<keyword evidence="6 7" id="KW-0961">Cell wall biogenesis/degradation</keyword>
<feature type="domain" description="L,D-TPase catalytic" evidence="10">
    <location>
        <begin position="206"/>
        <end position="339"/>
    </location>
</feature>
<dbReference type="Pfam" id="PF03734">
    <property type="entry name" value="YkuD"/>
    <property type="match status" value="1"/>
</dbReference>
<reference evidence="11 12" key="1">
    <citation type="submission" date="2024-09" db="EMBL/GenBank/DDBJ databases">
        <authorList>
            <person name="Sun Q."/>
            <person name="Mori K."/>
        </authorList>
    </citation>
    <scope>NUCLEOTIDE SEQUENCE [LARGE SCALE GENOMIC DNA]</scope>
    <source>
        <strain evidence="11 12">CCM 7792</strain>
    </source>
</reference>
<dbReference type="Proteomes" id="UP001589773">
    <property type="component" value="Unassembled WGS sequence"/>
</dbReference>
<dbReference type="PANTHER" id="PTHR30582">
    <property type="entry name" value="L,D-TRANSPEPTIDASE"/>
    <property type="match status" value="1"/>
</dbReference>
<dbReference type="SUPFAM" id="SSF47090">
    <property type="entry name" value="PGBD-like"/>
    <property type="match status" value="1"/>
</dbReference>
<dbReference type="InterPro" id="IPR050979">
    <property type="entry name" value="LD-transpeptidase"/>
</dbReference>
<evidence type="ECO:0000259" key="10">
    <source>
        <dbReference type="PROSITE" id="PS52029"/>
    </source>
</evidence>
<organism evidence="11 12">
    <name type="scientific">Massilia consociata</name>
    <dbReference type="NCBI Taxonomy" id="760117"/>
    <lineage>
        <taxon>Bacteria</taxon>
        <taxon>Pseudomonadati</taxon>
        <taxon>Pseudomonadota</taxon>
        <taxon>Betaproteobacteria</taxon>
        <taxon>Burkholderiales</taxon>
        <taxon>Oxalobacteraceae</taxon>
        <taxon>Telluria group</taxon>
        <taxon>Massilia</taxon>
    </lineage>
</organism>
<comment type="caution">
    <text evidence="11">The sequence shown here is derived from an EMBL/GenBank/DDBJ whole genome shotgun (WGS) entry which is preliminary data.</text>
</comment>
<dbReference type="PANTHER" id="PTHR30582:SF30">
    <property type="entry name" value="BLR4375 PROTEIN"/>
    <property type="match status" value="1"/>
</dbReference>
<evidence type="ECO:0000313" key="11">
    <source>
        <dbReference type="EMBL" id="MFC0252523.1"/>
    </source>
</evidence>
<feature type="signal peptide" evidence="9">
    <location>
        <begin position="1"/>
        <end position="23"/>
    </location>
</feature>
<dbReference type="Pfam" id="PF01471">
    <property type="entry name" value="PG_binding_1"/>
    <property type="match status" value="1"/>
</dbReference>
<keyword evidence="12" id="KW-1185">Reference proteome</keyword>
<accession>A0ABV6FG68</accession>
<dbReference type="Gene3D" id="1.10.101.10">
    <property type="entry name" value="PGBD-like superfamily/PGBD"/>
    <property type="match status" value="1"/>
</dbReference>
<evidence type="ECO:0000256" key="9">
    <source>
        <dbReference type="SAM" id="SignalP"/>
    </source>
</evidence>
<keyword evidence="3" id="KW-0808">Transferase</keyword>